<dbReference type="EMBL" id="JBBPFD010000047">
    <property type="protein sequence ID" value="KAK7880822.1"/>
    <property type="molecule type" value="Genomic_DNA"/>
</dbReference>
<protein>
    <submittedName>
        <fullName evidence="1">Uncharacterized protein</fullName>
    </submittedName>
</protein>
<dbReference type="AlphaFoldDB" id="A0AAW0ML14"/>
<organism evidence="1 2">
    <name type="scientific">Mugilogobius chulae</name>
    <name type="common">yellowstripe goby</name>
    <dbReference type="NCBI Taxonomy" id="88201"/>
    <lineage>
        <taxon>Eukaryota</taxon>
        <taxon>Metazoa</taxon>
        <taxon>Chordata</taxon>
        <taxon>Craniata</taxon>
        <taxon>Vertebrata</taxon>
        <taxon>Euteleostomi</taxon>
        <taxon>Actinopterygii</taxon>
        <taxon>Neopterygii</taxon>
        <taxon>Teleostei</taxon>
        <taxon>Neoteleostei</taxon>
        <taxon>Acanthomorphata</taxon>
        <taxon>Gobiaria</taxon>
        <taxon>Gobiiformes</taxon>
        <taxon>Gobioidei</taxon>
        <taxon>Gobiidae</taxon>
        <taxon>Gobionellinae</taxon>
        <taxon>Mugilogobius</taxon>
    </lineage>
</organism>
<evidence type="ECO:0000313" key="1">
    <source>
        <dbReference type="EMBL" id="KAK7880822.1"/>
    </source>
</evidence>
<accession>A0AAW0ML14</accession>
<sequence length="187" mass="20618">MVMVLGWIVDVDVQGRLSLQEWEPLYPNIAATESTLILRSEVPEVNPGLPSAHDCALQLTSSFSSTQLQAWRQFTSCPWQDQVVASTSSFSGTKLATETLDVRNVRDAVQANVAPSRQTNFADLASPTRGTEPSCVPLEWRRWHTMGLSESVVDTLQDTQHLLDQGRSKSTDILFVRYSTAALGKPA</sequence>
<proteinExistence type="predicted"/>
<evidence type="ECO:0000313" key="2">
    <source>
        <dbReference type="Proteomes" id="UP001460270"/>
    </source>
</evidence>
<gene>
    <name evidence="1" type="ORF">WMY93_032535</name>
</gene>
<dbReference type="Proteomes" id="UP001460270">
    <property type="component" value="Unassembled WGS sequence"/>
</dbReference>
<name>A0AAW0ML14_9GOBI</name>
<comment type="caution">
    <text evidence="1">The sequence shown here is derived from an EMBL/GenBank/DDBJ whole genome shotgun (WGS) entry which is preliminary data.</text>
</comment>
<keyword evidence="2" id="KW-1185">Reference proteome</keyword>
<reference evidence="2" key="1">
    <citation type="submission" date="2024-04" db="EMBL/GenBank/DDBJ databases">
        <title>Salinicola lusitanus LLJ914,a marine bacterium isolated from the Okinawa Trough.</title>
        <authorList>
            <person name="Li J."/>
        </authorList>
    </citation>
    <scope>NUCLEOTIDE SEQUENCE [LARGE SCALE GENOMIC DNA]</scope>
</reference>